<evidence type="ECO:0000313" key="9">
    <source>
        <dbReference type="Proteomes" id="UP001295794"/>
    </source>
</evidence>
<evidence type="ECO:0000256" key="5">
    <source>
        <dbReference type="SAM" id="MobiDB-lite"/>
    </source>
</evidence>
<dbReference type="Proteomes" id="UP001295794">
    <property type="component" value="Unassembled WGS sequence"/>
</dbReference>
<dbReference type="InterPro" id="IPR004864">
    <property type="entry name" value="LEA_2"/>
</dbReference>
<feature type="transmembrane region" description="Helical" evidence="6">
    <location>
        <begin position="115"/>
        <end position="138"/>
    </location>
</feature>
<keyword evidence="9" id="KW-1185">Reference proteome</keyword>
<dbReference type="PANTHER" id="PTHR31234">
    <property type="entry name" value="LATE EMBRYOGENESIS ABUNDANT (LEA) HYDROXYPROLINE-RICH GLYCOPROTEIN FAMILY"/>
    <property type="match status" value="1"/>
</dbReference>
<evidence type="ECO:0000256" key="1">
    <source>
        <dbReference type="ARBA" id="ARBA00004167"/>
    </source>
</evidence>
<dbReference type="PANTHER" id="PTHR31234:SF2">
    <property type="entry name" value="OS05G0199100 PROTEIN"/>
    <property type="match status" value="1"/>
</dbReference>
<feature type="compositionally biased region" description="Basic and acidic residues" evidence="5">
    <location>
        <begin position="79"/>
        <end position="89"/>
    </location>
</feature>
<feature type="compositionally biased region" description="Polar residues" evidence="5">
    <location>
        <begin position="29"/>
        <end position="42"/>
    </location>
</feature>
<protein>
    <recommendedName>
        <fullName evidence="7">Late embryogenesis abundant protein LEA-2 subgroup domain-containing protein</fullName>
    </recommendedName>
</protein>
<proteinExistence type="predicted"/>
<sequence length="305" mass="33289">MAYQDPYAGQHGRYEEPQYGHSGYGQYDASATQFNPYTTSEPHPTYEQGGYDNYVGGYRDEPEFGHGAANAPPAPRPPKSLDETSRFEPGEFSPTTRDPKSDLHKGGQGRCIGRFFCCTLMSLVFLIVIALLALVLWLRPPSLTFGSVAPVTSGSTIALTSNGVNINMGVNISVTNPNYLGVSFKKISAQIFYPINNTAIGNGTLNNINIQSKSTTNFTFPFEIQYSTAIDPNSKILLDLATKCGVLPGATSQLTVDYKITLALRILFVTVSPTISNSFTFACPLTADELKVLMFLPEHFNQILK</sequence>
<evidence type="ECO:0000313" key="8">
    <source>
        <dbReference type="EMBL" id="CAK5277661.1"/>
    </source>
</evidence>
<organism evidence="8 9">
    <name type="scientific">Mycena citricolor</name>
    <dbReference type="NCBI Taxonomy" id="2018698"/>
    <lineage>
        <taxon>Eukaryota</taxon>
        <taxon>Fungi</taxon>
        <taxon>Dikarya</taxon>
        <taxon>Basidiomycota</taxon>
        <taxon>Agaricomycotina</taxon>
        <taxon>Agaricomycetes</taxon>
        <taxon>Agaricomycetidae</taxon>
        <taxon>Agaricales</taxon>
        <taxon>Marasmiineae</taxon>
        <taxon>Mycenaceae</taxon>
        <taxon>Mycena</taxon>
    </lineage>
</organism>
<evidence type="ECO:0000256" key="6">
    <source>
        <dbReference type="SAM" id="Phobius"/>
    </source>
</evidence>
<dbReference type="Pfam" id="PF03168">
    <property type="entry name" value="LEA_2"/>
    <property type="match status" value="1"/>
</dbReference>
<dbReference type="InterPro" id="IPR044839">
    <property type="entry name" value="NDR1-like"/>
</dbReference>
<evidence type="ECO:0000259" key="7">
    <source>
        <dbReference type="Pfam" id="PF03168"/>
    </source>
</evidence>
<dbReference type="GO" id="GO:0098542">
    <property type="term" value="P:defense response to other organism"/>
    <property type="evidence" value="ECO:0007669"/>
    <property type="project" value="InterPro"/>
</dbReference>
<dbReference type="GO" id="GO:0016020">
    <property type="term" value="C:membrane"/>
    <property type="evidence" value="ECO:0007669"/>
    <property type="project" value="UniProtKB-SubCell"/>
</dbReference>
<evidence type="ECO:0000256" key="4">
    <source>
        <dbReference type="ARBA" id="ARBA00023136"/>
    </source>
</evidence>
<dbReference type="AlphaFoldDB" id="A0AAD2K448"/>
<keyword evidence="4 6" id="KW-0472">Membrane</keyword>
<dbReference type="Gene3D" id="2.60.40.1820">
    <property type="match status" value="1"/>
</dbReference>
<feature type="domain" description="Late embryogenesis abundant protein LEA-2 subgroup" evidence="7">
    <location>
        <begin position="172"/>
        <end position="266"/>
    </location>
</feature>
<dbReference type="SUPFAM" id="SSF117070">
    <property type="entry name" value="LEA14-like"/>
    <property type="match status" value="1"/>
</dbReference>
<evidence type="ECO:0000256" key="2">
    <source>
        <dbReference type="ARBA" id="ARBA00022692"/>
    </source>
</evidence>
<reference evidence="8" key="1">
    <citation type="submission" date="2023-11" db="EMBL/GenBank/DDBJ databases">
        <authorList>
            <person name="De Vega J J."/>
            <person name="De Vega J J."/>
        </authorList>
    </citation>
    <scope>NUCLEOTIDE SEQUENCE</scope>
</reference>
<evidence type="ECO:0000256" key="3">
    <source>
        <dbReference type="ARBA" id="ARBA00022989"/>
    </source>
</evidence>
<keyword evidence="3 6" id="KW-1133">Transmembrane helix</keyword>
<keyword evidence="2 6" id="KW-0812">Transmembrane</keyword>
<dbReference type="EMBL" id="CAVNYO010000419">
    <property type="protein sequence ID" value="CAK5277661.1"/>
    <property type="molecule type" value="Genomic_DNA"/>
</dbReference>
<comment type="subcellular location">
    <subcellularLocation>
        <location evidence="1">Membrane</location>
        <topology evidence="1">Single-pass membrane protein</topology>
    </subcellularLocation>
</comment>
<gene>
    <name evidence="8" type="ORF">MYCIT1_LOCUS26681</name>
</gene>
<feature type="region of interest" description="Disordered" evidence="5">
    <location>
        <begin position="1"/>
        <end position="104"/>
    </location>
</feature>
<comment type="caution">
    <text evidence="8">The sequence shown here is derived from an EMBL/GenBank/DDBJ whole genome shotgun (WGS) entry which is preliminary data.</text>
</comment>
<name>A0AAD2K448_9AGAR</name>
<accession>A0AAD2K448</accession>